<dbReference type="Proteomes" id="UP000300879">
    <property type="component" value="Chromosome"/>
</dbReference>
<evidence type="ECO:0000313" key="1">
    <source>
        <dbReference type="EMBL" id="QCT02747.1"/>
    </source>
</evidence>
<dbReference type="KEGG" id="palo:E6C60_2032"/>
<dbReference type="AlphaFoldDB" id="A0A4P8XJD1"/>
<reference evidence="1 2" key="1">
    <citation type="submission" date="2019-05" db="EMBL/GenBank/DDBJ databases">
        <authorList>
            <person name="Chen C."/>
        </authorList>
    </citation>
    <scope>NUCLEOTIDE SEQUENCE [LARGE SCALE GENOMIC DNA]</scope>
    <source>
        <strain evidence="1 2">HB172198</strain>
    </source>
</reference>
<evidence type="ECO:0000313" key="2">
    <source>
        <dbReference type="Proteomes" id="UP000300879"/>
    </source>
</evidence>
<name>A0A4P8XJD1_9BACL</name>
<accession>A0A4P8XJD1</accession>
<dbReference type="EMBL" id="CP040396">
    <property type="protein sequence ID" value="QCT02747.1"/>
    <property type="molecule type" value="Genomic_DNA"/>
</dbReference>
<keyword evidence="2" id="KW-1185">Reference proteome</keyword>
<organism evidence="1 2">
    <name type="scientific">Paenibacillus algicola</name>
    <dbReference type="NCBI Taxonomy" id="2565926"/>
    <lineage>
        <taxon>Bacteria</taxon>
        <taxon>Bacillati</taxon>
        <taxon>Bacillota</taxon>
        <taxon>Bacilli</taxon>
        <taxon>Bacillales</taxon>
        <taxon>Paenibacillaceae</taxon>
        <taxon>Paenibacillus</taxon>
    </lineage>
</organism>
<protein>
    <submittedName>
        <fullName evidence="1">Uncharacterized protein</fullName>
    </submittedName>
</protein>
<sequence length="59" mass="7101">MRKKVSKLLSRWASILRKRPTRWQKPIPKKAPFHEEIMPALKNKWWTGVSIICNLRMSQ</sequence>
<gene>
    <name evidence="1" type="ORF">E6C60_2032</name>
</gene>
<proteinExistence type="predicted"/>